<comment type="similarity">
    <text evidence="1">Belongs to the phage and mitochondrial RNA polymerase family.</text>
</comment>
<dbReference type="PANTHER" id="PTHR10102">
    <property type="entry name" value="DNA-DIRECTED RNA POLYMERASE, MITOCHONDRIAL"/>
    <property type="match status" value="1"/>
</dbReference>
<dbReference type="Proteomes" id="UP000558475">
    <property type="component" value="Unassembled WGS sequence"/>
</dbReference>
<dbReference type="GO" id="GO:0000428">
    <property type="term" value="C:DNA-directed RNA polymerase complex"/>
    <property type="evidence" value="ECO:0007669"/>
    <property type="project" value="UniProtKB-KW"/>
</dbReference>
<keyword evidence="6" id="KW-0804">Transcription</keyword>
<keyword evidence="5" id="KW-0548">Nucleotidyltransferase</keyword>
<evidence type="ECO:0000313" key="9">
    <source>
        <dbReference type="EMBL" id="NKW09115.1"/>
    </source>
</evidence>
<evidence type="ECO:0000256" key="7">
    <source>
        <dbReference type="ARBA" id="ARBA00048552"/>
    </source>
</evidence>
<evidence type="ECO:0000256" key="4">
    <source>
        <dbReference type="ARBA" id="ARBA00022679"/>
    </source>
</evidence>
<dbReference type="PROSITE" id="PS00900">
    <property type="entry name" value="RNA_POL_PHAGE_1"/>
    <property type="match status" value="1"/>
</dbReference>
<keyword evidence="4" id="KW-0808">Transferase</keyword>
<evidence type="ECO:0000256" key="5">
    <source>
        <dbReference type="ARBA" id="ARBA00022695"/>
    </source>
</evidence>
<dbReference type="GO" id="GO:0006351">
    <property type="term" value="P:DNA-templated transcription"/>
    <property type="evidence" value="ECO:0007669"/>
    <property type="project" value="InterPro"/>
</dbReference>
<dbReference type="EC" id="2.7.7.6" evidence="2"/>
<evidence type="ECO:0000256" key="1">
    <source>
        <dbReference type="ARBA" id="ARBA00009493"/>
    </source>
</evidence>
<dbReference type="GO" id="GO:0003899">
    <property type="term" value="F:DNA-directed RNA polymerase activity"/>
    <property type="evidence" value="ECO:0007669"/>
    <property type="project" value="UniProtKB-EC"/>
</dbReference>
<evidence type="ECO:0000256" key="6">
    <source>
        <dbReference type="ARBA" id="ARBA00023163"/>
    </source>
</evidence>
<sequence>MMSALPVRVDGTCNGIQHLSAMVLDEEGGASVNLIPSEKPRDIYQEVADQLTEVLIADINNPIAEKWLELFEGAAPRSVTKRPVMILPYGGTTHAYFSYTMDWLKKADPHGNVFPVAKTETSNPRVDAVNYLVKLIRKAVEGPSNVRWRSWSGYSNAPRSRPSGAFPYGGVPRGFLRPPILR</sequence>
<gene>
    <name evidence="9" type="ORF">HGG76_02400</name>
</gene>
<dbReference type="InterPro" id="IPR043502">
    <property type="entry name" value="DNA/RNA_pol_sf"/>
</dbReference>
<reference evidence="9 10" key="1">
    <citation type="submission" date="2020-04" db="EMBL/GenBank/DDBJ databases">
        <title>Whole genome sequencing of clinical and environmental type strains of Ochrobactrum.</title>
        <authorList>
            <person name="Dharne M."/>
        </authorList>
    </citation>
    <scope>NUCLEOTIDE SEQUENCE [LARGE SCALE GENOMIC DNA]</scope>
    <source>
        <strain evidence="9 10">DSM 13340</strain>
    </source>
</reference>
<accession>A0A7X6FQE9</accession>
<comment type="caution">
    <text evidence="9">The sequence shown here is derived from an EMBL/GenBank/DDBJ whole genome shotgun (WGS) entry which is preliminary data.</text>
</comment>
<dbReference type="AlphaFoldDB" id="A0A7X6FQE9"/>
<dbReference type="Gene3D" id="1.10.150.20">
    <property type="entry name" value="5' to 3' exonuclease, C-terminal subdomain"/>
    <property type="match status" value="1"/>
</dbReference>
<evidence type="ECO:0000256" key="3">
    <source>
        <dbReference type="ARBA" id="ARBA00022478"/>
    </source>
</evidence>
<organism evidence="9 10">
    <name type="scientific">Brucella tritici</name>
    <dbReference type="NCBI Taxonomy" id="94626"/>
    <lineage>
        <taxon>Bacteria</taxon>
        <taxon>Pseudomonadati</taxon>
        <taxon>Pseudomonadota</taxon>
        <taxon>Alphaproteobacteria</taxon>
        <taxon>Hyphomicrobiales</taxon>
        <taxon>Brucellaceae</taxon>
        <taxon>Brucella/Ochrobactrum group</taxon>
        <taxon>Brucella</taxon>
    </lineage>
</organism>
<dbReference type="EMBL" id="JAAXZB010000001">
    <property type="protein sequence ID" value="NKW09115.1"/>
    <property type="molecule type" value="Genomic_DNA"/>
</dbReference>
<proteinExistence type="inferred from homology"/>
<evidence type="ECO:0000256" key="2">
    <source>
        <dbReference type="ARBA" id="ARBA00012418"/>
    </source>
</evidence>
<dbReference type="PANTHER" id="PTHR10102:SF0">
    <property type="entry name" value="DNA-DIRECTED RNA POLYMERASE, MITOCHONDRIAL"/>
    <property type="match status" value="1"/>
</dbReference>
<evidence type="ECO:0000259" key="8">
    <source>
        <dbReference type="Pfam" id="PF00940"/>
    </source>
</evidence>
<dbReference type="SUPFAM" id="SSF56672">
    <property type="entry name" value="DNA/RNA polymerases"/>
    <property type="match status" value="1"/>
</dbReference>
<dbReference type="GO" id="GO:0003677">
    <property type="term" value="F:DNA binding"/>
    <property type="evidence" value="ECO:0007669"/>
    <property type="project" value="InterPro"/>
</dbReference>
<keyword evidence="3" id="KW-0240">DNA-directed RNA polymerase</keyword>
<dbReference type="Pfam" id="PF00940">
    <property type="entry name" value="RNA_pol"/>
    <property type="match status" value="1"/>
</dbReference>
<protein>
    <recommendedName>
        <fullName evidence="2">DNA-directed RNA polymerase</fullName>
        <ecNumber evidence="2">2.7.7.6</ecNumber>
    </recommendedName>
</protein>
<dbReference type="InterPro" id="IPR002092">
    <property type="entry name" value="DNA-dir_Rpol_phage-type"/>
</dbReference>
<name>A0A7X6FQE9_9HYPH</name>
<dbReference type="InterPro" id="IPR046950">
    <property type="entry name" value="DNA-dir_Rpol_C_phage-type"/>
</dbReference>
<feature type="domain" description="DNA-directed RNA polymerase C-terminal" evidence="8">
    <location>
        <begin position="2"/>
        <end position="140"/>
    </location>
</feature>
<comment type="catalytic activity">
    <reaction evidence="7">
        <text>RNA(n) + a ribonucleoside 5'-triphosphate = RNA(n+1) + diphosphate</text>
        <dbReference type="Rhea" id="RHEA:21248"/>
        <dbReference type="Rhea" id="RHEA-COMP:14527"/>
        <dbReference type="Rhea" id="RHEA-COMP:17342"/>
        <dbReference type="ChEBI" id="CHEBI:33019"/>
        <dbReference type="ChEBI" id="CHEBI:61557"/>
        <dbReference type="ChEBI" id="CHEBI:140395"/>
        <dbReference type="EC" id="2.7.7.6"/>
    </reaction>
</comment>
<evidence type="ECO:0000313" key="10">
    <source>
        <dbReference type="Proteomes" id="UP000558475"/>
    </source>
</evidence>